<keyword evidence="2" id="KW-0479">Metal-binding</keyword>
<reference evidence="6" key="1">
    <citation type="submission" date="2020-08" db="EMBL/GenBank/DDBJ databases">
        <title>Genome public.</title>
        <authorList>
            <person name="Liu C."/>
            <person name="Sun Q."/>
        </authorList>
    </citation>
    <scope>NUCLEOTIDE SEQUENCE</scope>
    <source>
        <strain evidence="6">BX8</strain>
    </source>
</reference>
<keyword evidence="4" id="KW-0862">Zinc</keyword>
<comment type="caution">
    <text evidence="6">The sequence shown here is derived from an EMBL/GenBank/DDBJ whole genome shotgun (WGS) entry which is preliminary data.</text>
</comment>
<dbReference type="GO" id="GO:0009231">
    <property type="term" value="P:riboflavin biosynthetic process"/>
    <property type="evidence" value="ECO:0007669"/>
    <property type="project" value="TreeGrafter"/>
</dbReference>
<dbReference type="Proteomes" id="UP000659630">
    <property type="component" value="Unassembled WGS sequence"/>
</dbReference>
<dbReference type="AlphaFoldDB" id="A0A923L141"/>
<dbReference type="InterPro" id="IPR003785">
    <property type="entry name" value="Creatininase/forma_Hydrolase"/>
</dbReference>
<dbReference type="GO" id="GO:0016811">
    <property type="term" value="F:hydrolase activity, acting on carbon-nitrogen (but not peptide) bonds, in linear amides"/>
    <property type="evidence" value="ECO:0007669"/>
    <property type="project" value="TreeGrafter"/>
</dbReference>
<accession>A0A923L141</accession>
<protein>
    <submittedName>
        <fullName evidence="6">Creatininase family protein</fullName>
    </submittedName>
</protein>
<evidence type="ECO:0000256" key="2">
    <source>
        <dbReference type="ARBA" id="ARBA00022723"/>
    </source>
</evidence>
<gene>
    <name evidence="6" type="ORF">H8S23_08785</name>
</gene>
<evidence type="ECO:0000256" key="5">
    <source>
        <dbReference type="ARBA" id="ARBA00024029"/>
    </source>
</evidence>
<dbReference type="EMBL" id="JACONZ010000003">
    <property type="protein sequence ID" value="MBC5581600.1"/>
    <property type="molecule type" value="Genomic_DNA"/>
</dbReference>
<evidence type="ECO:0000256" key="3">
    <source>
        <dbReference type="ARBA" id="ARBA00022801"/>
    </source>
</evidence>
<dbReference type="SUPFAM" id="SSF102215">
    <property type="entry name" value="Creatininase"/>
    <property type="match status" value="1"/>
</dbReference>
<dbReference type="GO" id="GO:0046872">
    <property type="term" value="F:metal ion binding"/>
    <property type="evidence" value="ECO:0007669"/>
    <property type="project" value="UniProtKB-KW"/>
</dbReference>
<keyword evidence="7" id="KW-1185">Reference proteome</keyword>
<dbReference type="PANTHER" id="PTHR35005">
    <property type="entry name" value="3-DEHYDRO-SCYLLO-INOSOSE HYDROLASE"/>
    <property type="match status" value="1"/>
</dbReference>
<evidence type="ECO:0000256" key="4">
    <source>
        <dbReference type="ARBA" id="ARBA00022833"/>
    </source>
</evidence>
<evidence type="ECO:0000313" key="7">
    <source>
        <dbReference type="Proteomes" id="UP000659630"/>
    </source>
</evidence>
<name>A0A923L141_9FIRM</name>
<dbReference type="Gene3D" id="3.40.50.10310">
    <property type="entry name" value="Creatininase"/>
    <property type="match status" value="1"/>
</dbReference>
<dbReference type="RefSeq" id="WP_186887975.1">
    <property type="nucleotide sequence ID" value="NZ_JACONZ010000003.1"/>
</dbReference>
<comment type="similarity">
    <text evidence="5">Belongs to the creatininase superfamily.</text>
</comment>
<evidence type="ECO:0000256" key="1">
    <source>
        <dbReference type="ARBA" id="ARBA00001947"/>
    </source>
</evidence>
<sequence>MRTVQYELMRPGELLAEKERFSVAYLPVGPLEWHGPHMPFGTDPLDAQAVARGVAQKIGGVVFPTLYCGTERARTPQELQCMGFEEEDLYVVGMDVPANPVKSCYFPEEAFGMILREYLLQIVEQGFRLVVIVNGHGASGQLATGERLAREFTHNTPATVLFTRAMQKLEEGDQRLGHANISETAMQMYISGDSVDLSQLPPREVPLKTCDWGIADALEFQGLGNAAHTVEQDPRDATAQLGRRYVENGVQRISDQVLAAYAELEPRQGTKA</sequence>
<comment type="cofactor">
    <cofactor evidence="1">
        <name>Zn(2+)</name>
        <dbReference type="ChEBI" id="CHEBI:29105"/>
    </cofactor>
</comment>
<dbReference type="InterPro" id="IPR024087">
    <property type="entry name" value="Creatininase-like_sf"/>
</dbReference>
<proteinExistence type="inferred from homology"/>
<evidence type="ECO:0000313" key="6">
    <source>
        <dbReference type="EMBL" id="MBC5581600.1"/>
    </source>
</evidence>
<keyword evidence="3" id="KW-0378">Hydrolase</keyword>
<dbReference type="Pfam" id="PF02633">
    <property type="entry name" value="Creatininase"/>
    <property type="match status" value="2"/>
</dbReference>
<organism evidence="6 7">
    <name type="scientific">Anaerofilum hominis</name>
    <dbReference type="NCBI Taxonomy" id="2763016"/>
    <lineage>
        <taxon>Bacteria</taxon>
        <taxon>Bacillati</taxon>
        <taxon>Bacillota</taxon>
        <taxon>Clostridia</taxon>
        <taxon>Eubacteriales</taxon>
        <taxon>Oscillospiraceae</taxon>
        <taxon>Anaerofilum</taxon>
    </lineage>
</organism>
<dbReference type="PANTHER" id="PTHR35005:SF1">
    <property type="entry name" value="2-AMINO-5-FORMYLAMINO-6-RIBOSYLAMINOPYRIMIDIN-4(3H)-ONE 5'-MONOPHOSPHATE DEFORMYLASE"/>
    <property type="match status" value="1"/>
</dbReference>